<dbReference type="Pfam" id="PF01381">
    <property type="entry name" value="HTH_3"/>
    <property type="match status" value="1"/>
</dbReference>
<keyword evidence="3" id="KW-1185">Reference proteome</keyword>
<dbReference type="RefSeq" id="WP_132926100.1">
    <property type="nucleotide sequence ID" value="NZ_SJOI01000001.1"/>
</dbReference>
<name>A0A4V2Q3F4_9GAMM</name>
<proteinExistence type="predicted"/>
<dbReference type="GO" id="GO:0003677">
    <property type="term" value="F:DNA binding"/>
    <property type="evidence" value="ECO:0007669"/>
    <property type="project" value="InterPro"/>
</dbReference>
<sequence>MSKIVAIKHAEVMKRLLNTPEAVAAYQEAMEEDALLEQLTEWRENAGLTKAEVAKRMGVNPPAINRLERNVTKASYHTLKRYAAACGINMTIVAANK</sequence>
<dbReference type="Proteomes" id="UP000294555">
    <property type="component" value="Unassembled WGS sequence"/>
</dbReference>
<evidence type="ECO:0000259" key="1">
    <source>
        <dbReference type="PROSITE" id="PS50943"/>
    </source>
</evidence>
<dbReference type="CDD" id="cd00093">
    <property type="entry name" value="HTH_XRE"/>
    <property type="match status" value="1"/>
</dbReference>
<dbReference type="InterPro" id="IPR001387">
    <property type="entry name" value="Cro/C1-type_HTH"/>
</dbReference>
<accession>A0A4V2Q3F4</accession>
<evidence type="ECO:0000313" key="3">
    <source>
        <dbReference type="Proteomes" id="UP000294555"/>
    </source>
</evidence>
<reference evidence="2 3" key="1">
    <citation type="submission" date="2019-02" db="EMBL/GenBank/DDBJ databases">
        <title>Investigation of anaerobic lignin degradation for improved lignocellulosic biofuels.</title>
        <authorList>
            <person name="Deangelis K."/>
        </authorList>
    </citation>
    <scope>NUCLEOTIDE SEQUENCE [LARGE SCALE GENOMIC DNA]</scope>
    <source>
        <strain evidence="2 3">159R</strain>
    </source>
</reference>
<gene>
    <name evidence="2" type="ORF">EZJ58_4845</name>
</gene>
<protein>
    <submittedName>
        <fullName evidence="2">Helix-turn-helix protein</fullName>
    </submittedName>
</protein>
<dbReference type="SMART" id="SM00530">
    <property type="entry name" value="HTH_XRE"/>
    <property type="match status" value="1"/>
</dbReference>
<dbReference type="InterPro" id="IPR010982">
    <property type="entry name" value="Lambda_DNA-bd_dom_sf"/>
</dbReference>
<evidence type="ECO:0000313" key="2">
    <source>
        <dbReference type="EMBL" id="TCL06578.1"/>
    </source>
</evidence>
<comment type="caution">
    <text evidence="2">The sequence shown here is derived from an EMBL/GenBank/DDBJ whole genome shotgun (WGS) entry which is preliminary data.</text>
</comment>
<feature type="domain" description="HTH cro/C1-type" evidence="1">
    <location>
        <begin position="39"/>
        <end position="93"/>
    </location>
</feature>
<dbReference type="AlphaFoldDB" id="A0A4V2Q3F4"/>
<dbReference type="OrthoDB" id="7065101at2"/>
<dbReference type="EMBL" id="SJOI01000001">
    <property type="protein sequence ID" value="TCL06578.1"/>
    <property type="molecule type" value="Genomic_DNA"/>
</dbReference>
<dbReference type="SUPFAM" id="SSF47413">
    <property type="entry name" value="lambda repressor-like DNA-binding domains"/>
    <property type="match status" value="1"/>
</dbReference>
<dbReference type="Gene3D" id="1.10.260.40">
    <property type="entry name" value="lambda repressor-like DNA-binding domains"/>
    <property type="match status" value="1"/>
</dbReference>
<organism evidence="2 3">
    <name type="scientific">Sodalis ligni</name>
    <dbReference type="NCBI Taxonomy" id="2697027"/>
    <lineage>
        <taxon>Bacteria</taxon>
        <taxon>Pseudomonadati</taxon>
        <taxon>Pseudomonadota</taxon>
        <taxon>Gammaproteobacteria</taxon>
        <taxon>Enterobacterales</taxon>
        <taxon>Bruguierivoracaceae</taxon>
        <taxon>Sodalis</taxon>
    </lineage>
</organism>
<dbReference type="PROSITE" id="PS50943">
    <property type="entry name" value="HTH_CROC1"/>
    <property type="match status" value="1"/>
</dbReference>